<organism evidence="1 2">
    <name type="scientific">Schleiferilactobacillus harbinensis</name>
    <dbReference type="NCBI Taxonomy" id="304207"/>
    <lineage>
        <taxon>Bacteria</taxon>
        <taxon>Bacillati</taxon>
        <taxon>Bacillota</taxon>
        <taxon>Bacilli</taxon>
        <taxon>Lactobacillales</taxon>
        <taxon>Lactobacillaceae</taxon>
        <taxon>Schleiferilactobacillus</taxon>
    </lineage>
</organism>
<name>A0A5P8MA81_9LACO</name>
<dbReference type="EMBL" id="CP045143">
    <property type="protein sequence ID" value="QFR25224.1"/>
    <property type="molecule type" value="Genomic_DNA"/>
</dbReference>
<gene>
    <name evidence="1" type="ORF">D1010_09425</name>
</gene>
<evidence type="ECO:0000313" key="2">
    <source>
        <dbReference type="Proteomes" id="UP000326779"/>
    </source>
</evidence>
<accession>A0A5P8MA81</accession>
<reference evidence="1 2" key="1">
    <citation type="submission" date="2019-10" db="EMBL/GenBank/DDBJ databases">
        <title>The completed genome of Lactobacillus harbinensis M1.</title>
        <authorList>
            <person name="Zheng Y."/>
        </authorList>
    </citation>
    <scope>NUCLEOTIDE SEQUENCE [LARGE SCALE GENOMIC DNA]</scope>
    <source>
        <strain evidence="1 2">M1</strain>
    </source>
</reference>
<sequence>MVFLSPVVKRG</sequence>
<evidence type="ECO:0000313" key="1">
    <source>
        <dbReference type="EMBL" id="QFR25224.1"/>
    </source>
</evidence>
<proteinExistence type="predicted"/>
<dbReference type="Proteomes" id="UP000326779">
    <property type="component" value="Chromosome"/>
</dbReference>
<dbReference type="KEGG" id="lhb:D1010_09425"/>
<protein>
    <submittedName>
        <fullName evidence="1">Uncharacterized protein</fullName>
    </submittedName>
</protein>